<dbReference type="Proteomes" id="UP000507470">
    <property type="component" value="Unassembled WGS sequence"/>
</dbReference>
<proteinExistence type="predicted"/>
<dbReference type="AlphaFoldDB" id="A0A6J8CXD8"/>
<sequence length="251" mass="28647">MSRWETRILYPSTAANKTWTQPEKPTKATQVRPRRPRSTNDAQQEVKTVIYQRVQSTHDHKKDQLRRVVTSVAEQLVTELRQEIIQAVNLEGCSGSSDHIQEQEQTSDTDRYGEDYVAKGKSESAYASIRKRTTVDETSKQTETAIQATQERFKRCSNNPTQEDEILIYQINQSTHEIQEDRLRKVTSSEPEQLVVLELRQENIQAVNLETDSGSVDHWQEQKQASGKSFPFSSIASNATGLGVTPITLYY</sequence>
<evidence type="ECO:0000313" key="3">
    <source>
        <dbReference type="Proteomes" id="UP000507470"/>
    </source>
</evidence>
<feature type="compositionally biased region" description="Polar residues" evidence="1">
    <location>
        <begin position="13"/>
        <end position="29"/>
    </location>
</feature>
<feature type="region of interest" description="Disordered" evidence="1">
    <location>
        <begin position="94"/>
        <end position="113"/>
    </location>
</feature>
<name>A0A6J8CXD8_MYTCO</name>
<feature type="region of interest" description="Disordered" evidence="1">
    <location>
        <begin position="13"/>
        <end position="43"/>
    </location>
</feature>
<organism evidence="2 3">
    <name type="scientific">Mytilus coruscus</name>
    <name type="common">Sea mussel</name>
    <dbReference type="NCBI Taxonomy" id="42192"/>
    <lineage>
        <taxon>Eukaryota</taxon>
        <taxon>Metazoa</taxon>
        <taxon>Spiralia</taxon>
        <taxon>Lophotrochozoa</taxon>
        <taxon>Mollusca</taxon>
        <taxon>Bivalvia</taxon>
        <taxon>Autobranchia</taxon>
        <taxon>Pteriomorphia</taxon>
        <taxon>Mytilida</taxon>
        <taxon>Mytiloidea</taxon>
        <taxon>Mytilidae</taxon>
        <taxon>Mytilinae</taxon>
        <taxon>Mytilus</taxon>
    </lineage>
</organism>
<dbReference type="EMBL" id="CACVKT020006043">
    <property type="protein sequence ID" value="CAC5399694.1"/>
    <property type="molecule type" value="Genomic_DNA"/>
</dbReference>
<dbReference type="OrthoDB" id="10344834at2759"/>
<protein>
    <submittedName>
        <fullName evidence="2">Uncharacterized protein</fullName>
    </submittedName>
</protein>
<evidence type="ECO:0000313" key="2">
    <source>
        <dbReference type="EMBL" id="CAC5399694.1"/>
    </source>
</evidence>
<reference evidence="2 3" key="1">
    <citation type="submission" date="2020-06" db="EMBL/GenBank/DDBJ databases">
        <authorList>
            <person name="Li R."/>
            <person name="Bekaert M."/>
        </authorList>
    </citation>
    <scope>NUCLEOTIDE SEQUENCE [LARGE SCALE GENOMIC DNA]</scope>
    <source>
        <strain evidence="3">wild</strain>
    </source>
</reference>
<feature type="compositionally biased region" description="Polar residues" evidence="1">
    <location>
        <begin position="94"/>
        <end position="106"/>
    </location>
</feature>
<gene>
    <name evidence="2" type="ORF">MCOR_33936</name>
</gene>
<accession>A0A6J8CXD8</accession>
<evidence type="ECO:0000256" key="1">
    <source>
        <dbReference type="SAM" id="MobiDB-lite"/>
    </source>
</evidence>
<keyword evidence="3" id="KW-1185">Reference proteome</keyword>